<evidence type="ECO:0000259" key="9">
    <source>
        <dbReference type="Pfam" id="PF12704"/>
    </source>
</evidence>
<feature type="transmembrane region" description="Helical" evidence="7">
    <location>
        <begin position="783"/>
        <end position="807"/>
    </location>
</feature>
<feature type="transmembrane region" description="Helical" evidence="7">
    <location>
        <begin position="256"/>
        <end position="276"/>
    </location>
</feature>
<feature type="transmembrane region" description="Helical" evidence="7">
    <location>
        <begin position="353"/>
        <end position="376"/>
    </location>
</feature>
<feature type="transmembrane region" description="Helical" evidence="7">
    <location>
        <begin position="311"/>
        <end position="333"/>
    </location>
</feature>
<evidence type="ECO:0000256" key="2">
    <source>
        <dbReference type="ARBA" id="ARBA00022475"/>
    </source>
</evidence>
<evidence type="ECO:0000256" key="3">
    <source>
        <dbReference type="ARBA" id="ARBA00022692"/>
    </source>
</evidence>
<dbReference type="Pfam" id="PF12704">
    <property type="entry name" value="MacB_PCD"/>
    <property type="match status" value="1"/>
</dbReference>
<protein>
    <submittedName>
        <fullName evidence="10">FtsX-like permease family protein</fullName>
    </submittedName>
</protein>
<dbReference type="Proteomes" id="UP001151071">
    <property type="component" value="Unassembled WGS sequence"/>
</dbReference>
<evidence type="ECO:0000256" key="4">
    <source>
        <dbReference type="ARBA" id="ARBA00022989"/>
    </source>
</evidence>
<evidence type="ECO:0000256" key="7">
    <source>
        <dbReference type="SAM" id="Phobius"/>
    </source>
</evidence>
<organism evidence="10 11">
    <name type="scientific">Brevibacillus thermoruber</name>
    <dbReference type="NCBI Taxonomy" id="33942"/>
    <lineage>
        <taxon>Bacteria</taxon>
        <taxon>Bacillati</taxon>
        <taxon>Bacillota</taxon>
        <taxon>Bacilli</taxon>
        <taxon>Bacillales</taxon>
        <taxon>Paenibacillaceae</taxon>
        <taxon>Brevibacillus</taxon>
    </lineage>
</organism>
<dbReference type="RefSeq" id="WP_271140797.1">
    <property type="nucleotide sequence ID" value="NZ_JAPYYP010000033.1"/>
</dbReference>
<dbReference type="GO" id="GO:0005886">
    <property type="term" value="C:plasma membrane"/>
    <property type="evidence" value="ECO:0007669"/>
    <property type="project" value="UniProtKB-SubCell"/>
</dbReference>
<keyword evidence="11" id="KW-1185">Reference proteome</keyword>
<accession>A0A9X3Z594</accession>
<reference evidence="10" key="1">
    <citation type="submission" date="2022-12" db="EMBL/GenBank/DDBJ databases">
        <title>Draft genome sequence of the thermophilic strain Brevibacillus thermoruber HT42, isolated from Los Humeros, Puebla, Mexico, with biotechnological potential.</title>
        <authorList>
            <person name="Lara Sanchez J."/>
            <person name="Solis Palacios R."/>
            <person name="Bustos Baena A.S."/>
            <person name="Ruz Baez A.E."/>
            <person name="Espinosa Luna G."/>
            <person name="Oliart Ros R.M."/>
        </authorList>
    </citation>
    <scope>NUCLEOTIDE SEQUENCE</scope>
    <source>
        <strain evidence="10">HT42</strain>
    </source>
</reference>
<evidence type="ECO:0000259" key="8">
    <source>
        <dbReference type="Pfam" id="PF02687"/>
    </source>
</evidence>
<comment type="similarity">
    <text evidence="6">Belongs to the ABC-4 integral membrane protein family.</text>
</comment>
<name>A0A9X3Z594_9BACL</name>
<dbReference type="GO" id="GO:0022857">
    <property type="term" value="F:transmembrane transporter activity"/>
    <property type="evidence" value="ECO:0007669"/>
    <property type="project" value="TreeGrafter"/>
</dbReference>
<feature type="domain" description="ABC3 transporter permease C-terminal" evidence="8">
    <location>
        <begin position="262"/>
        <end position="381"/>
    </location>
</feature>
<evidence type="ECO:0000256" key="1">
    <source>
        <dbReference type="ARBA" id="ARBA00004651"/>
    </source>
</evidence>
<comment type="caution">
    <text evidence="10">The sequence shown here is derived from an EMBL/GenBank/DDBJ whole genome shotgun (WGS) entry which is preliminary data.</text>
</comment>
<feature type="domain" description="ABC3 transporter permease C-terminal" evidence="8">
    <location>
        <begin position="702"/>
        <end position="816"/>
    </location>
</feature>
<proteinExistence type="inferred from homology"/>
<dbReference type="AlphaFoldDB" id="A0A9X3Z594"/>
<feature type="transmembrane region" description="Helical" evidence="7">
    <location>
        <begin position="470"/>
        <end position="489"/>
    </location>
</feature>
<dbReference type="EMBL" id="JAPYYP010000033">
    <property type="protein sequence ID" value="MDA5110494.1"/>
    <property type="molecule type" value="Genomic_DNA"/>
</dbReference>
<evidence type="ECO:0000313" key="11">
    <source>
        <dbReference type="Proteomes" id="UP001151071"/>
    </source>
</evidence>
<sequence length="824" mass="90722">MMYWRVSWRYLTRNKLRSFYTILSILIGISSIFAVLSTVETAKKMTMERLKLYTGNADYSIQSSSHTFSGSVLDDIQQDSNVKAAIGVIHKQARFDLGGPENLAQTRLRITGLSSLRSELLTLEAVSGNLANEGIILPQTTAGLWKKNAGDLVRLQLPTGNMEVPVAAIVKDTPLLEGPSSWDEASSKSWRALAPLQTVQQWYSLTGQVQEIRIKLNDTAEEQSALASIGNKISDPSVFMEKIVLDEKQTNQLEELYLMLYAIGGLSMIISAFILYNTLYVSVVERKNEIAVMKTVGFIPSQIKKLFLCEVLILSLLGLIFGIPLGLGLASLMQKGLFHSFQANISYSPEFAIALPITIILGLCIPLAAAHIPVAYASKIDVIATLKQVPAQQKEKTTYRVVAGIVLLFGVFLNSIVSLLFLLAGVTLLFPFILSLFTRFFKRIGFMGYEGKIASNNILRTLNRSANMSVILAFVICLGLFVSSIFASMETSIESEVNHSFGGNLQLSTETPLTPEKLNAIQQFEGIHGVTAYKEKEVLWSGDKKINRFTIISANPDWYQKHPLFYDPQRKNTDLLQLLKAHPNGVLLGDYAFREWGGKAGEPIRIIRNNVPTELIVLGKVNTSQYGGYTAFMEESHFDKLFPETNAYKGLITVADRAAETSVKDFLLNTFPFDLERVQTLSEELEKQKRALPGVKSLFNGLLMISIAVVGIGILNTLIMNVMDRMREIGVMRAVAFTSGQVITSIVSESVVMGICGTLMGILLGIAMTYVNALTMQDTAASFVISIDTLLLSTFSGLLISLLAAVVPAQKAARYNLGQALKHD</sequence>
<keyword evidence="5 7" id="KW-0472">Membrane</keyword>
<keyword evidence="2" id="KW-1003">Cell membrane</keyword>
<dbReference type="PANTHER" id="PTHR30572:SF4">
    <property type="entry name" value="ABC TRANSPORTER PERMEASE YTRF"/>
    <property type="match status" value="1"/>
</dbReference>
<dbReference type="InterPro" id="IPR050250">
    <property type="entry name" value="Macrolide_Exporter_MacB"/>
</dbReference>
<dbReference type="Pfam" id="PF02687">
    <property type="entry name" value="FtsX"/>
    <property type="match status" value="2"/>
</dbReference>
<feature type="domain" description="MacB-like periplasmic core" evidence="9">
    <location>
        <begin position="18"/>
        <end position="229"/>
    </location>
</feature>
<comment type="subcellular location">
    <subcellularLocation>
        <location evidence="1">Cell membrane</location>
        <topology evidence="1">Multi-pass membrane protein</topology>
    </subcellularLocation>
</comment>
<gene>
    <name evidence="10" type="ORF">O3V59_19330</name>
</gene>
<feature type="transmembrane region" description="Helical" evidence="7">
    <location>
        <begin position="20"/>
        <end position="39"/>
    </location>
</feature>
<keyword evidence="3 7" id="KW-0812">Transmembrane</keyword>
<feature type="transmembrane region" description="Helical" evidence="7">
    <location>
        <begin position="751"/>
        <end position="771"/>
    </location>
</feature>
<feature type="transmembrane region" description="Helical" evidence="7">
    <location>
        <begin position="397"/>
        <end position="413"/>
    </location>
</feature>
<dbReference type="InterPro" id="IPR003838">
    <property type="entry name" value="ABC3_permease_C"/>
</dbReference>
<feature type="transmembrane region" description="Helical" evidence="7">
    <location>
        <begin position="698"/>
        <end position="723"/>
    </location>
</feature>
<evidence type="ECO:0000256" key="6">
    <source>
        <dbReference type="ARBA" id="ARBA00038076"/>
    </source>
</evidence>
<keyword evidence="4 7" id="KW-1133">Transmembrane helix</keyword>
<evidence type="ECO:0000313" key="10">
    <source>
        <dbReference type="EMBL" id="MDA5110494.1"/>
    </source>
</evidence>
<dbReference type="InterPro" id="IPR025857">
    <property type="entry name" value="MacB_PCD"/>
</dbReference>
<evidence type="ECO:0000256" key="5">
    <source>
        <dbReference type="ARBA" id="ARBA00023136"/>
    </source>
</evidence>
<dbReference type="PANTHER" id="PTHR30572">
    <property type="entry name" value="MEMBRANE COMPONENT OF TRANSPORTER-RELATED"/>
    <property type="match status" value="1"/>
</dbReference>